<feature type="compositionally biased region" description="Basic and acidic residues" evidence="10">
    <location>
        <begin position="868"/>
        <end position="898"/>
    </location>
</feature>
<comment type="catalytic activity">
    <reaction evidence="9">
        <text>ATP + H2O = ADP + phosphate + H(+)</text>
        <dbReference type="Rhea" id="RHEA:13065"/>
        <dbReference type="ChEBI" id="CHEBI:15377"/>
        <dbReference type="ChEBI" id="CHEBI:15378"/>
        <dbReference type="ChEBI" id="CHEBI:30616"/>
        <dbReference type="ChEBI" id="CHEBI:43474"/>
        <dbReference type="ChEBI" id="CHEBI:456216"/>
        <dbReference type="EC" id="3.6.4.13"/>
    </reaction>
</comment>
<keyword evidence="7" id="KW-0809">Transit peptide</keyword>
<feature type="domain" description="Helicase C-terminal" evidence="11">
    <location>
        <begin position="330"/>
        <end position="501"/>
    </location>
</feature>
<evidence type="ECO:0000256" key="10">
    <source>
        <dbReference type="SAM" id="MobiDB-lite"/>
    </source>
</evidence>
<dbReference type="SUPFAM" id="SSF52540">
    <property type="entry name" value="P-loop containing nucleoside triphosphate hydrolases"/>
    <property type="match status" value="1"/>
</dbReference>
<feature type="compositionally biased region" description="Low complexity" evidence="10">
    <location>
        <begin position="715"/>
        <end position="730"/>
    </location>
</feature>
<protein>
    <recommendedName>
        <fullName evidence="2">RNA helicase</fullName>
        <ecNumber evidence="2">3.6.4.13</ecNumber>
    </recommendedName>
</protein>
<dbReference type="InterPro" id="IPR001650">
    <property type="entry name" value="Helicase_C-like"/>
</dbReference>
<dbReference type="Proteomes" id="UP000245942">
    <property type="component" value="Unassembled WGS sequence"/>
</dbReference>
<dbReference type="STRING" id="1684307.A0A316U8K9"/>
<feature type="region of interest" description="Disordered" evidence="10">
    <location>
        <begin position="701"/>
        <end position="730"/>
    </location>
</feature>
<name>A0A316U8K9_9BASI</name>
<feature type="region of interest" description="Disordered" evidence="10">
    <location>
        <begin position="526"/>
        <end position="567"/>
    </location>
</feature>
<dbReference type="EMBL" id="KZ819326">
    <property type="protein sequence ID" value="PWN21188.1"/>
    <property type="molecule type" value="Genomic_DNA"/>
</dbReference>
<keyword evidence="13" id="KW-1185">Reference proteome</keyword>
<feature type="compositionally biased region" description="Basic and acidic residues" evidence="10">
    <location>
        <begin position="552"/>
        <end position="565"/>
    </location>
</feature>
<dbReference type="OrthoDB" id="6692397at2759"/>
<dbReference type="SMART" id="SM00490">
    <property type="entry name" value="HELICc"/>
    <property type="match status" value="1"/>
</dbReference>
<keyword evidence="8" id="KW-0496">Mitochondrion</keyword>
<evidence type="ECO:0000256" key="5">
    <source>
        <dbReference type="ARBA" id="ARBA00022806"/>
    </source>
</evidence>
<dbReference type="PROSITE" id="PS51194">
    <property type="entry name" value="HELICASE_CTER"/>
    <property type="match status" value="1"/>
</dbReference>
<dbReference type="CDD" id="cd18805">
    <property type="entry name" value="SF2_C_suv3"/>
    <property type="match status" value="1"/>
</dbReference>
<keyword evidence="5" id="KW-0347">Helicase</keyword>
<dbReference type="InterPro" id="IPR055206">
    <property type="entry name" value="DEXQc_SUV3"/>
</dbReference>
<dbReference type="InterPro" id="IPR050699">
    <property type="entry name" value="RNA-DNA_Helicase"/>
</dbReference>
<dbReference type="GO" id="GO:0005524">
    <property type="term" value="F:ATP binding"/>
    <property type="evidence" value="ECO:0007669"/>
    <property type="project" value="UniProtKB-KW"/>
</dbReference>
<evidence type="ECO:0000256" key="1">
    <source>
        <dbReference type="ARBA" id="ARBA00004173"/>
    </source>
</evidence>
<feature type="region of interest" description="Disordered" evidence="10">
    <location>
        <begin position="820"/>
        <end position="898"/>
    </location>
</feature>
<dbReference type="InterPro" id="IPR044774">
    <property type="entry name" value="Suv3_DEXQc"/>
</dbReference>
<dbReference type="InterPro" id="IPR027417">
    <property type="entry name" value="P-loop_NTPase"/>
</dbReference>
<keyword evidence="6" id="KW-0067">ATP-binding</keyword>
<keyword evidence="4" id="KW-0378">Hydrolase</keyword>
<evidence type="ECO:0000313" key="12">
    <source>
        <dbReference type="EMBL" id="PWN21188.1"/>
    </source>
</evidence>
<evidence type="ECO:0000256" key="6">
    <source>
        <dbReference type="ARBA" id="ARBA00022840"/>
    </source>
</evidence>
<evidence type="ECO:0000256" key="4">
    <source>
        <dbReference type="ARBA" id="ARBA00022801"/>
    </source>
</evidence>
<feature type="compositionally biased region" description="Basic and acidic residues" evidence="10">
    <location>
        <begin position="701"/>
        <end position="712"/>
    </location>
</feature>
<dbReference type="CDD" id="cd17913">
    <property type="entry name" value="DEXQc_Suv3"/>
    <property type="match status" value="1"/>
</dbReference>
<sequence>MLQDTLSSFSKDLYLANRFEAIGLKGEPLQEIMVRQDMGKASNDGSPLDVLIQRWASRRKSQILQDASKASSPLLADAASAFAGIGRISGGETAQRYALTRLHIRDFLQFVRDGLTQIAEAEAGSAELLQSTRLMLTSLDSLRSLTSLVRPHLLYPAARSMKRHIHLHVGPTNSGKTHNALVRLCQVNSGMYLGPLRLLAHEIWERINNGKIAGNIPPRACNLKTGEEEQAVEDRNLGIGSTGLTSCTVEMFEANRPLDVLVLDEIQMIGDEQRGYAWTHALLGARAKELHLCGEASVVPLIKEIAKACGDELTVHNYERLTPLKVAEKSLDGDLGKIRPGDCVVAFSRTGIFGLKARIEAMPVQPGQPPLKCAVAYGNLPPEVKAEQARLFNEGVEANVMVASDAIGMGLNLRIKRMIFETTFKWNGQEMEALSASQIKQIAGRAGRYGTKRGEKDEDGGVVCTMSEDDMPVLRAALESPMRHINHARIAALPGTIDVLSTMLPSIPVVLPKDHWKMEESKIDAAARKRKEMAQRNSGRPSPWGSFEDPQDEAKEREAGARDSDVPEGMAKTYTDIYADMSLLCDVDTSRYVLGSFRQQSDIGPLVHEASTISGDTRTLASGERPQSVLTLGEQAQFCHAPLNVRDPILINCFKAMVASYARGEIVDIEAIIRKEKLLDSLVEVEDVMLSMHARWEQDRQRSQVDHVDVSEGRASPAAPSSPAASDKSANSSISVLELANYIPGRNPFNSAPDRSSSSSAPILIILESLHRALCMYIWLNSRSKLAFSQRNLAQHFKLRTEKAIEFVLQAMKVGRSKRLQALGRGGEEGKSKGQRSGDRWRDGRDDRRGGRRDDGPQRRAGGGGGGGDDRKGGFRRRRDDPFADGPPRRGDQSRAWA</sequence>
<dbReference type="GeneID" id="37014174"/>
<dbReference type="Pfam" id="PF12513">
    <property type="entry name" value="SUV3_C"/>
    <property type="match status" value="1"/>
</dbReference>
<evidence type="ECO:0000256" key="9">
    <source>
        <dbReference type="ARBA" id="ARBA00047984"/>
    </source>
</evidence>
<dbReference type="Pfam" id="PF00271">
    <property type="entry name" value="Helicase_C"/>
    <property type="match status" value="1"/>
</dbReference>
<dbReference type="Gene3D" id="3.40.50.300">
    <property type="entry name" value="P-loop containing nucleotide triphosphate hydrolases"/>
    <property type="match status" value="2"/>
</dbReference>
<dbReference type="PANTHER" id="PTHR12131:SF1">
    <property type="entry name" value="ATP-DEPENDENT RNA HELICASE SUPV3L1, MITOCHONDRIAL-RELATED"/>
    <property type="match status" value="1"/>
</dbReference>
<dbReference type="PANTHER" id="PTHR12131">
    <property type="entry name" value="ATP-DEPENDENT RNA AND DNA HELICASE"/>
    <property type="match status" value="1"/>
</dbReference>
<organism evidence="12 13">
    <name type="scientific">Pseudomicrostroma glucosiphilum</name>
    <dbReference type="NCBI Taxonomy" id="1684307"/>
    <lineage>
        <taxon>Eukaryota</taxon>
        <taxon>Fungi</taxon>
        <taxon>Dikarya</taxon>
        <taxon>Basidiomycota</taxon>
        <taxon>Ustilaginomycotina</taxon>
        <taxon>Exobasidiomycetes</taxon>
        <taxon>Microstromatales</taxon>
        <taxon>Microstromatales incertae sedis</taxon>
        <taxon>Pseudomicrostroma</taxon>
    </lineage>
</organism>
<evidence type="ECO:0000256" key="8">
    <source>
        <dbReference type="ARBA" id="ARBA00023128"/>
    </source>
</evidence>
<reference evidence="12 13" key="1">
    <citation type="journal article" date="2018" name="Mol. Biol. Evol.">
        <title>Broad Genomic Sampling Reveals a Smut Pathogenic Ancestry of the Fungal Clade Ustilaginomycotina.</title>
        <authorList>
            <person name="Kijpornyongpan T."/>
            <person name="Mondo S.J."/>
            <person name="Barry K."/>
            <person name="Sandor L."/>
            <person name="Lee J."/>
            <person name="Lipzen A."/>
            <person name="Pangilinan J."/>
            <person name="LaButti K."/>
            <person name="Hainaut M."/>
            <person name="Henrissat B."/>
            <person name="Grigoriev I.V."/>
            <person name="Spatafora J.W."/>
            <person name="Aime M.C."/>
        </authorList>
    </citation>
    <scope>NUCLEOTIDE SEQUENCE [LARGE SCALE GENOMIC DNA]</scope>
    <source>
        <strain evidence="12 13">MCA 4718</strain>
    </source>
</reference>
<gene>
    <name evidence="12" type="ORF">BCV69DRAFT_282684</name>
</gene>
<dbReference type="AlphaFoldDB" id="A0A316U8K9"/>
<dbReference type="EC" id="3.6.4.13" evidence="2"/>
<accession>A0A316U8K9</accession>
<dbReference type="GO" id="GO:0003724">
    <property type="term" value="F:RNA helicase activity"/>
    <property type="evidence" value="ECO:0007669"/>
    <property type="project" value="UniProtKB-EC"/>
</dbReference>
<evidence type="ECO:0000256" key="3">
    <source>
        <dbReference type="ARBA" id="ARBA00022741"/>
    </source>
</evidence>
<dbReference type="GO" id="GO:0016787">
    <property type="term" value="F:hydrolase activity"/>
    <property type="evidence" value="ECO:0007669"/>
    <property type="project" value="UniProtKB-KW"/>
</dbReference>
<evidence type="ECO:0000256" key="2">
    <source>
        <dbReference type="ARBA" id="ARBA00012552"/>
    </source>
</evidence>
<feature type="compositionally biased region" description="Basic and acidic residues" evidence="10">
    <location>
        <begin position="826"/>
        <end position="858"/>
    </location>
</feature>
<evidence type="ECO:0000259" key="11">
    <source>
        <dbReference type="PROSITE" id="PS51194"/>
    </source>
</evidence>
<dbReference type="FunFam" id="3.40.50.300:FF:000957">
    <property type="entry name" value="ATP-dependent RNA helicase SUV3L, mitochondrial"/>
    <property type="match status" value="1"/>
</dbReference>
<dbReference type="RefSeq" id="XP_025348348.1">
    <property type="nucleotide sequence ID" value="XM_025492440.1"/>
</dbReference>
<dbReference type="InterPro" id="IPR022192">
    <property type="entry name" value="SUV3_C"/>
</dbReference>
<evidence type="ECO:0000313" key="13">
    <source>
        <dbReference type="Proteomes" id="UP000245942"/>
    </source>
</evidence>
<dbReference type="Pfam" id="PF22527">
    <property type="entry name" value="DEXQc_Suv3"/>
    <property type="match status" value="1"/>
</dbReference>
<evidence type="ECO:0000256" key="7">
    <source>
        <dbReference type="ARBA" id="ARBA00022946"/>
    </source>
</evidence>
<dbReference type="FunFam" id="3.40.50.300:FF:000269">
    <property type="entry name" value="ATP-dependent RNA helicase SUPV3L1, mitochondrial"/>
    <property type="match status" value="1"/>
</dbReference>
<dbReference type="Gene3D" id="1.20.58.1080">
    <property type="match status" value="1"/>
</dbReference>
<comment type="subcellular location">
    <subcellularLocation>
        <location evidence="1">Mitochondrion</location>
    </subcellularLocation>
</comment>
<proteinExistence type="predicted"/>
<dbReference type="GO" id="GO:0000965">
    <property type="term" value="P:mitochondrial RNA 3'-end processing"/>
    <property type="evidence" value="ECO:0007669"/>
    <property type="project" value="TreeGrafter"/>
</dbReference>
<keyword evidence="3" id="KW-0547">Nucleotide-binding</keyword>
<dbReference type="GO" id="GO:0045025">
    <property type="term" value="C:mitochondrial degradosome"/>
    <property type="evidence" value="ECO:0007669"/>
    <property type="project" value="TreeGrafter"/>
</dbReference>
<dbReference type="Gene3D" id="1.20.272.40">
    <property type="match status" value="1"/>
</dbReference>